<gene>
    <name evidence="1" type="ORF">KDM90_03325</name>
</gene>
<protein>
    <submittedName>
        <fullName evidence="1">DUF3617 domain-containing protein</fullName>
    </submittedName>
</protein>
<dbReference type="AlphaFoldDB" id="A0A941E1P1"/>
<organism evidence="1 2">
    <name type="scientific">Undibacterium fentianense</name>
    <dbReference type="NCBI Taxonomy" id="2828728"/>
    <lineage>
        <taxon>Bacteria</taxon>
        <taxon>Pseudomonadati</taxon>
        <taxon>Pseudomonadota</taxon>
        <taxon>Betaproteobacteria</taxon>
        <taxon>Burkholderiales</taxon>
        <taxon>Oxalobacteraceae</taxon>
        <taxon>Undibacterium</taxon>
    </lineage>
</organism>
<dbReference type="RefSeq" id="WP_212674131.1">
    <property type="nucleotide sequence ID" value="NZ_JAGSPJ010000001.1"/>
</dbReference>
<name>A0A941E1P1_9BURK</name>
<proteinExistence type="predicted"/>
<dbReference type="InterPro" id="IPR022061">
    <property type="entry name" value="DUF3617"/>
</dbReference>
<dbReference type="EMBL" id="JAGSPJ010000001">
    <property type="protein sequence ID" value="MBR7799019.1"/>
    <property type="molecule type" value="Genomic_DNA"/>
</dbReference>
<evidence type="ECO:0000313" key="1">
    <source>
        <dbReference type="EMBL" id="MBR7799019.1"/>
    </source>
</evidence>
<keyword evidence="2" id="KW-1185">Reference proteome</keyword>
<dbReference type="Pfam" id="PF12276">
    <property type="entry name" value="DUF3617"/>
    <property type="match status" value="1"/>
</dbReference>
<reference evidence="1" key="1">
    <citation type="submission" date="2021-04" db="EMBL/GenBank/DDBJ databases">
        <title>novel species isolated from subtropical streams in China.</title>
        <authorList>
            <person name="Lu H."/>
        </authorList>
    </citation>
    <scope>NUCLEOTIDE SEQUENCE</scope>
    <source>
        <strain evidence="1">FT137W</strain>
    </source>
</reference>
<dbReference type="Proteomes" id="UP000678545">
    <property type="component" value="Unassembled WGS sequence"/>
</dbReference>
<comment type="caution">
    <text evidence="1">The sequence shown here is derived from an EMBL/GenBank/DDBJ whole genome shotgun (WGS) entry which is preliminary data.</text>
</comment>
<accession>A0A941E1P1</accession>
<sequence length="212" mass="23389">MAKQKRWLFSLHIGGFMLQNLTITSISFNKRSRDLILTGMFALLSTSVFAEDKMKPGLWEMAVKSDLLNSLKSIPPAQMEELKKRGVKIPEIKDGAMLQKVCITKEMAERTGKPGMQNNPSGCKEKNSKRVGNSFVMELVCDTAKMKGTGTVQVNFTEKSLQTTYDFKGLAYNRPMNQHIETNGKWLSSDCGDVKPVGAPGSIPSAVIPGNK</sequence>
<evidence type="ECO:0000313" key="2">
    <source>
        <dbReference type="Proteomes" id="UP000678545"/>
    </source>
</evidence>